<feature type="domain" description="BRICHOS" evidence="8">
    <location>
        <begin position="143"/>
        <end position="235"/>
    </location>
</feature>
<dbReference type="InterPro" id="IPR007084">
    <property type="entry name" value="BRICHOS_dom"/>
</dbReference>
<dbReference type="SMART" id="SM01039">
    <property type="entry name" value="BRICHOS"/>
    <property type="match status" value="1"/>
</dbReference>
<keyword evidence="4" id="KW-1015">Disulfide bond</keyword>
<evidence type="ECO:0000313" key="10">
    <source>
        <dbReference type="Proteomes" id="UP000322234"/>
    </source>
</evidence>
<dbReference type="InterPro" id="IPR051772">
    <property type="entry name" value="Gastrokine"/>
</dbReference>
<proteinExistence type="inferred from homology"/>
<organism evidence="9 10">
    <name type="scientific">Bos mutus</name>
    <name type="common">wild yak</name>
    <dbReference type="NCBI Taxonomy" id="72004"/>
    <lineage>
        <taxon>Eukaryota</taxon>
        <taxon>Metazoa</taxon>
        <taxon>Chordata</taxon>
        <taxon>Craniata</taxon>
        <taxon>Vertebrata</taxon>
        <taxon>Euteleostomi</taxon>
        <taxon>Mammalia</taxon>
        <taxon>Eutheria</taxon>
        <taxon>Laurasiatheria</taxon>
        <taxon>Artiodactyla</taxon>
        <taxon>Ruminantia</taxon>
        <taxon>Pecora</taxon>
        <taxon>Bovidae</taxon>
        <taxon>Bovinae</taxon>
        <taxon>Bos</taxon>
    </lineage>
</organism>
<dbReference type="FunFam" id="3.30.390.150:FF:000005">
    <property type="entry name" value="Gastrokine-3"/>
    <property type="match status" value="1"/>
</dbReference>
<evidence type="ECO:0000256" key="5">
    <source>
        <dbReference type="ARBA" id="ARBA00061085"/>
    </source>
</evidence>
<dbReference type="AlphaFoldDB" id="A0A6B0RS41"/>
<evidence type="ECO:0000259" key="8">
    <source>
        <dbReference type="PROSITE" id="PS50869"/>
    </source>
</evidence>
<evidence type="ECO:0000256" key="6">
    <source>
        <dbReference type="ARBA" id="ARBA00070178"/>
    </source>
</evidence>
<dbReference type="PROSITE" id="PS50869">
    <property type="entry name" value="BRICHOS"/>
    <property type="match status" value="1"/>
</dbReference>
<evidence type="ECO:0000256" key="1">
    <source>
        <dbReference type="ARBA" id="ARBA00004613"/>
    </source>
</evidence>
<evidence type="ECO:0000256" key="2">
    <source>
        <dbReference type="ARBA" id="ARBA00022525"/>
    </source>
</evidence>
<keyword evidence="10" id="KW-1185">Reference proteome</keyword>
<name>A0A6B0RS41_9CETA</name>
<comment type="subcellular location">
    <subcellularLocation>
        <location evidence="1">Secreted</location>
    </subcellularLocation>
</comment>
<keyword evidence="2" id="KW-0964">Secreted</keyword>
<evidence type="ECO:0000313" key="9">
    <source>
        <dbReference type="EMBL" id="MXQ92898.1"/>
    </source>
</evidence>
<dbReference type="GO" id="GO:0005576">
    <property type="term" value="C:extracellular region"/>
    <property type="evidence" value="ECO:0007669"/>
    <property type="project" value="UniProtKB-SubCell"/>
</dbReference>
<reference evidence="9" key="1">
    <citation type="submission" date="2019-10" db="EMBL/GenBank/DDBJ databases">
        <title>The sequence and de novo assembly of the wild yak genome.</title>
        <authorList>
            <person name="Liu Y."/>
        </authorList>
    </citation>
    <scope>NUCLEOTIDE SEQUENCE [LARGE SCALE GENOMIC DNA]</scope>
    <source>
        <strain evidence="9">WY2019</strain>
    </source>
</reference>
<accession>A0A6B0RS41</accession>
<sequence length="271" mass="29861">MLRIDEKQVDISGIGYRCLLTPEVGFLQAFKTSAKHPNPYLLEDGGQEDKRRGRDNIQGNGPMKGRDTAAEQFWDRECPKVEILSPKIYGGIQKIVPSILMVLFLAPSLALMNISDNHPLDGSVGTQSIHVNAFRGMVSIRDNNVLSEWDGVLDYENALLVAKLFSKMACVLAKMDEAVFPTLDDIVKALDHQAPKHYPSTHGLTYTVLPSRVKNLAQFGAPIKDMCRAVPTYFAQQQKEGTALAVDPDSCFEIQLLSFLGLSICGEIPGL</sequence>
<feature type="region of interest" description="Disordered" evidence="7">
    <location>
        <begin position="38"/>
        <end position="66"/>
    </location>
</feature>
<gene>
    <name evidence="9" type="ORF">E5288_WYG017654</name>
</gene>
<protein>
    <recommendedName>
        <fullName evidence="6">Gastrokine-3</fullName>
    </recommendedName>
</protein>
<dbReference type="PANTHER" id="PTHR16483">
    <property type="entry name" value="GASTROKINE 1"/>
    <property type="match status" value="1"/>
</dbReference>
<comment type="caution">
    <text evidence="9">The sequence shown here is derived from an EMBL/GenBank/DDBJ whole genome shotgun (WGS) entry which is preliminary data.</text>
</comment>
<dbReference type="Gene3D" id="3.30.390.150">
    <property type="match status" value="1"/>
</dbReference>
<evidence type="ECO:0000256" key="7">
    <source>
        <dbReference type="SAM" id="MobiDB-lite"/>
    </source>
</evidence>
<keyword evidence="3" id="KW-0732">Signal</keyword>
<evidence type="ECO:0000256" key="4">
    <source>
        <dbReference type="ARBA" id="ARBA00023157"/>
    </source>
</evidence>
<comment type="similarity">
    <text evidence="5">Belongs to the gastrokine family.</text>
</comment>
<dbReference type="EMBL" id="VBQZ03000089">
    <property type="protein sequence ID" value="MXQ92898.1"/>
    <property type="molecule type" value="Genomic_DNA"/>
</dbReference>
<dbReference type="Proteomes" id="UP000322234">
    <property type="component" value="Unassembled WGS sequence"/>
</dbReference>
<dbReference type="Pfam" id="PF04089">
    <property type="entry name" value="BRICHOS"/>
    <property type="match status" value="1"/>
</dbReference>
<evidence type="ECO:0000256" key="3">
    <source>
        <dbReference type="ARBA" id="ARBA00022729"/>
    </source>
</evidence>